<dbReference type="InterPro" id="IPR050294">
    <property type="entry name" value="RnfB_subfamily"/>
</dbReference>
<reference evidence="8" key="1">
    <citation type="journal article" date="2021" name="PeerJ">
        <title>Extensive microbial diversity within the chicken gut microbiome revealed by metagenomics and culture.</title>
        <authorList>
            <person name="Gilroy R."/>
            <person name="Ravi A."/>
            <person name="Getino M."/>
            <person name="Pursley I."/>
            <person name="Horton D.L."/>
            <person name="Alikhan N.F."/>
            <person name="Baker D."/>
            <person name="Gharbi K."/>
            <person name="Hall N."/>
            <person name="Watson M."/>
            <person name="Adriaenssens E.M."/>
            <person name="Foster-Nyarko E."/>
            <person name="Jarju S."/>
            <person name="Secka A."/>
            <person name="Antonio M."/>
            <person name="Oren A."/>
            <person name="Chaudhuri R.R."/>
            <person name="La Ragione R."/>
            <person name="Hildebrand F."/>
            <person name="Pallen M.J."/>
        </authorList>
    </citation>
    <scope>NUCLEOTIDE SEQUENCE</scope>
    <source>
        <strain evidence="8">ChiGjej1B1-14440</strain>
    </source>
</reference>
<feature type="domain" description="4Fe-4S ferredoxin-type" evidence="7">
    <location>
        <begin position="150"/>
        <end position="177"/>
    </location>
</feature>
<feature type="domain" description="4Fe-4S ferredoxin-type" evidence="7">
    <location>
        <begin position="178"/>
        <end position="205"/>
    </location>
</feature>
<sequence>MEIQEILNILQKEIHTTIIATVDDKGNPYTCAIDIMLVEDNKLYFLTARGKSFYQRLMNRPYIALTGLKGEDTMSSVAISLQGQVRNIGHNKLAEIFENNEYMKNIYPSLEAREVLEVFEIYSFTGEYFDLSQKPIYRQSFAFQKESHDNNYFVSKSCNGCQKCYDVCPQRCIDISRIPVTIKQEHCLHCGKCKEICPQKAIIQV</sequence>
<evidence type="ECO:0000256" key="6">
    <source>
        <dbReference type="ARBA" id="ARBA00023014"/>
    </source>
</evidence>
<evidence type="ECO:0000313" key="8">
    <source>
        <dbReference type="EMBL" id="HIX80902.1"/>
    </source>
</evidence>
<evidence type="ECO:0000259" key="7">
    <source>
        <dbReference type="PROSITE" id="PS51379"/>
    </source>
</evidence>
<comment type="caution">
    <text evidence="8">The sequence shown here is derived from an EMBL/GenBank/DDBJ whole genome shotgun (WGS) entry which is preliminary data.</text>
</comment>
<keyword evidence="2" id="KW-0004">4Fe-4S</keyword>
<gene>
    <name evidence="8" type="ORF">H9980_02880</name>
</gene>
<dbReference type="InterPro" id="IPR017896">
    <property type="entry name" value="4Fe4S_Fe-S-bd"/>
</dbReference>
<accession>A0A9D1XKV1</accession>
<dbReference type="InterPro" id="IPR012349">
    <property type="entry name" value="Split_barrel_FMN-bd"/>
</dbReference>
<dbReference type="Pfam" id="PF01243">
    <property type="entry name" value="PNPOx_N"/>
    <property type="match status" value="1"/>
</dbReference>
<evidence type="ECO:0000313" key="9">
    <source>
        <dbReference type="Proteomes" id="UP000886724"/>
    </source>
</evidence>
<dbReference type="PROSITE" id="PS51379">
    <property type="entry name" value="4FE4S_FER_2"/>
    <property type="match status" value="2"/>
</dbReference>
<dbReference type="AlphaFoldDB" id="A0A9D1XKV1"/>
<keyword evidence="1" id="KW-0813">Transport</keyword>
<dbReference type="PROSITE" id="PS00198">
    <property type="entry name" value="4FE4S_FER_1"/>
    <property type="match status" value="2"/>
</dbReference>
<keyword evidence="5" id="KW-0408">Iron</keyword>
<dbReference type="GO" id="GO:0051539">
    <property type="term" value="F:4 iron, 4 sulfur cluster binding"/>
    <property type="evidence" value="ECO:0007669"/>
    <property type="project" value="UniProtKB-KW"/>
</dbReference>
<dbReference type="Gene3D" id="3.30.70.20">
    <property type="match status" value="1"/>
</dbReference>
<dbReference type="SUPFAM" id="SSF50475">
    <property type="entry name" value="FMN-binding split barrel"/>
    <property type="match status" value="1"/>
</dbReference>
<evidence type="ECO:0000256" key="3">
    <source>
        <dbReference type="ARBA" id="ARBA00022723"/>
    </source>
</evidence>
<dbReference type="PANTHER" id="PTHR42859">
    <property type="entry name" value="OXIDOREDUCTASE"/>
    <property type="match status" value="1"/>
</dbReference>
<dbReference type="PANTHER" id="PTHR42859:SF10">
    <property type="entry name" value="DIMETHYLSULFOXIDE REDUCTASE CHAIN B"/>
    <property type="match status" value="1"/>
</dbReference>
<evidence type="ECO:0000256" key="5">
    <source>
        <dbReference type="ARBA" id="ARBA00023004"/>
    </source>
</evidence>
<dbReference type="EMBL" id="DXET01000072">
    <property type="protein sequence ID" value="HIX80902.1"/>
    <property type="molecule type" value="Genomic_DNA"/>
</dbReference>
<dbReference type="InterPro" id="IPR017900">
    <property type="entry name" value="4Fe4S_Fe_S_CS"/>
</dbReference>
<keyword evidence="6" id="KW-0411">Iron-sulfur</keyword>
<proteinExistence type="predicted"/>
<dbReference type="InterPro" id="IPR011576">
    <property type="entry name" value="Pyridox_Oxase_N"/>
</dbReference>
<dbReference type="Proteomes" id="UP000886724">
    <property type="component" value="Unassembled WGS sequence"/>
</dbReference>
<dbReference type="Gene3D" id="2.30.110.10">
    <property type="entry name" value="Electron Transport, Fmn-binding Protein, Chain A"/>
    <property type="match status" value="1"/>
</dbReference>
<keyword evidence="3" id="KW-0479">Metal-binding</keyword>
<dbReference type="SUPFAM" id="SSF54862">
    <property type="entry name" value="4Fe-4S ferredoxins"/>
    <property type="match status" value="1"/>
</dbReference>
<protein>
    <submittedName>
        <fullName evidence="8">4Fe-4S binding protein</fullName>
    </submittedName>
</protein>
<evidence type="ECO:0000256" key="1">
    <source>
        <dbReference type="ARBA" id="ARBA00022448"/>
    </source>
</evidence>
<name>A0A9D1XKV1_9FIRM</name>
<reference evidence="8" key="2">
    <citation type="submission" date="2021-04" db="EMBL/GenBank/DDBJ databases">
        <authorList>
            <person name="Gilroy R."/>
        </authorList>
    </citation>
    <scope>NUCLEOTIDE SEQUENCE</scope>
    <source>
        <strain evidence="8">ChiGjej1B1-14440</strain>
    </source>
</reference>
<evidence type="ECO:0000256" key="4">
    <source>
        <dbReference type="ARBA" id="ARBA00022982"/>
    </source>
</evidence>
<evidence type="ECO:0000256" key="2">
    <source>
        <dbReference type="ARBA" id="ARBA00022485"/>
    </source>
</evidence>
<keyword evidence="4" id="KW-0249">Electron transport</keyword>
<organism evidence="8 9">
    <name type="scientific">Candidatus Erysipelatoclostridium merdavium</name>
    <dbReference type="NCBI Taxonomy" id="2838566"/>
    <lineage>
        <taxon>Bacteria</taxon>
        <taxon>Bacillati</taxon>
        <taxon>Bacillota</taxon>
        <taxon>Erysipelotrichia</taxon>
        <taxon>Erysipelotrichales</taxon>
        <taxon>Erysipelotrichales incertae sedis</taxon>
    </lineage>
</organism>
<dbReference type="GO" id="GO:0046872">
    <property type="term" value="F:metal ion binding"/>
    <property type="evidence" value="ECO:0007669"/>
    <property type="project" value="UniProtKB-KW"/>
</dbReference>
<dbReference type="Pfam" id="PF13187">
    <property type="entry name" value="Fer4_9"/>
    <property type="match status" value="1"/>
</dbReference>